<evidence type="ECO:0000313" key="2">
    <source>
        <dbReference type="EMBL" id="GBP36339.1"/>
    </source>
</evidence>
<sequence>MYESERQCVSSGGAVDPGGNRGRAVTPVRVRRALALTHFTLAGTPLRASPLALFITRSGYDSTYRMLLFNRPTGDKTTGATSVRRSVNRSLVAAVPIGQLVDSP</sequence>
<protein>
    <submittedName>
        <fullName evidence="2">Uncharacterized protein</fullName>
    </submittedName>
</protein>
<keyword evidence="3" id="KW-1185">Reference proteome</keyword>
<proteinExistence type="predicted"/>
<dbReference type="EMBL" id="BGZK01000317">
    <property type="protein sequence ID" value="GBP36339.1"/>
    <property type="molecule type" value="Genomic_DNA"/>
</dbReference>
<evidence type="ECO:0000313" key="3">
    <source>
        <dbReference type="Proteomes" id="UP000299102"/>
    </source>
</evidence>
<evidence type="ECO:0000256" key="1">
    <source>
        <dbReference type="SAM" id="MobiDB-lite"/>
    </source>
</evidence>
<organism evidence="2 3">
    <name type="scientific">Eumeta variegata</name>
    <name type="common">Bagworm moth</name>
    <name type="synonym">Eumeta japonica</name>
    <dbReference type="NCBI Taxonomy" id="151549"/>
    <lineage>
        <taxon>Eukaryota</taxon>
        <taxon>Metazoa</taxon>
        <taxon>Ecdysozoa</taxon>
        <taxon>Arthropoda</taxon>
        <taxon>Hexapoda</taxon>
        <taxon>Insecta</taxon>
        <taxon>Pterygota</taxon>
        <taxon>Neoptera</taxon>
        <taxon>Endopterygota</taxon>
        <taxon>Lepidoptera</taxon>
        <taxon>Glossata</taxon>
        <taxon>Ditrysia</taxon>
        <taxon>Tineoidea</taxon>
        <taxon>Psychidae</taxon>
        <taxon>Oiketicinae</taxon>
        <taxon>Eumeta</taxon>
    </lineage>
</organism>
<reference evidence="2 3" key="1">
    <citation type="journal article" date="2019" name="Commun. Biol.">
        <title>The bagworm genome reveals a unique fibroin gene that provides high tensile strength.</title>
        <authorList>
            <person name="Kono N."/>
            <person name="Nakamura H."/>
            <person name="Ohtoshi R."/>
            <person name="Tomita M."/>
            <person name="Numata K."/>
            <person name="Arakawa K."/>
        </authorList>
    </citation>
    <scope>NUCLEOTIDE SEQUENCE [LARGE SCALE GENOMIC DNA]</scope>
</reference>
<comment type="caution">
    <text evidence="2">The sequence shown here is derived from an EMBL/GenBank/DDBJ whole genome shotgun (WGS) entry which is preliminary data.</text>
</comment>
<dbReference type="Proteomes" id="UP000299102">
    <property type="component" value="Unassembled WGS sequence"/>
</dbReference>
<dbReference type="AlphaFoldDB" id="A0A4C1VCJ0"/>
<accession>A0A4C1VCJ0</accession>
<feature type="region of interest" description="Disordered" evidence="1">
    <location>
        <begin position="1"/>
        <end position="23"/>
    </location>
</feature>
<name>A0A4C1VCJ0_EUMVA</name>
<gene>
    <name evidence="2" type="ORF">EVAR_22471_1</name>
</gene>